<evidence type="ECO:0000313" key="2">
    <source>
        <dbReference type="EMBL" id="MBU8543268.1"/>
    </source>
</evidence>
<dbReference type="RefSeq" id="WP_216873548.1">
    <property type="nucleotide sequence ID" value="NZ_JAERQM010000001.1"/>
</dbReference>
<reference evidence="2 3" key="1">
    <citation type="submission" date="2021-01" db="EMBL/GenBank/DDBJ databases">
        <title>Roseomonas sp. nov, a bacterium isolated from an oil production mixture in Yumen Oilfield.</title>
        <authorList>
            <person name="Wu D."/>
        </authorList>
    </citation>
    <scope>NUCLEOTIDE SEQUENCE [LARGE SCALE GENOMIC DNA]</scope>
    <source>
        <strain evidence="2 3">ROY-5-3</strain>
    </source>
</reference>
<evidence type="ECO:0000259" key="1">
    <source>
        <dbReference type="Pfam" id="PF05050"/>
    </source>
</evidence>
<evidence type="ECO:0000313" key="3">
    <source>
        <dbReference type="Proteomes" id="UP000689967"/>
    </source>
</evidence>
<dbReference type="InterPro" id="IPR006342">
    <property type="entry name" value="FkbM_mtfrase"/>
</dbReference>
<gene>
    <name evidence="2" type="ORF">JJQ90_06100</name>
</gene>
<proteinExistence type="predicted"/>
<protein>
    <submittedName>
        <fullName evidence="2">FkbM family methyltransferase</fullName>
    </submittedName>
</protein>
<name>A0ABS6H5H3_9PROT</name>
<dbReference type="Proteomes" id="UP000689967">
    <property type="component" value="Unassembled WGS sequence"/>
</dbReference>
<dbReference type="InterPro" id="IPR052514">
    <property type="entry name" value="SAM-dependent_MTase"/>
</dbReference>
<dbReference type="NCBIfam" id="TIGR01444">
    <property type="entry name" value="fkbM_fam"/>
    <property type="match status" value="1"/>
</dbReference>
<keyword evidence="2" id="KW-0489">Methyltransferase</keyword>
<accession>A0ABS6H5H3</accession>
<organism evidence="2 3">
    <name type="scientific">Falsiroseomonas oleicola</name>
    <dbReference type="NCBI Taxonomy" id="2801474"/>
    <lineage>
        <taxon>Bacteria</taxon>
        <taxon>Pseudomonadati</taxon>
        <taxon>Pseudomonadota</taxon>
        <taxon>Alphaproteobacteria</taxon>
        <taxon>Acetobacterales</taxon>
        <taxon>Roseomonadaceae</taxon>
        <taxon>Falsiroseomonas</taxon>
    </lineage>
</organism>
<dbReference type="GO" id="GO:0032259">
    <property type="term" value="P:methylation"/>
    <property type="evidence" value="ECO:0007669"/>
    <property type="project" value="UniProtKB-KW"/>
</dbReference>
<dbReference type="EMBL" id="JAERQM010000001">
    <property type="protein sequence ID" value="MBU8543268.1"/>
    <property type="molecule type" value="Genomic_DNA"/>
</dbReference>
<dbReference type="PANTHER" id="PTHR34203:SF15">
    <property type="entry name" value="SLL1173 PROTEIN"/>
    <property type="match status" value="1"/>
</dbReference>
<dbReference type="GO" id="GO:0008168">
    <property type="term" value="F:methyltransferase activity"/>
    <property type="evidence" value="ECO:0007669"/>
    <property type="project" value="UniProtKB-KW"/>
</dbReference>
<sequence length="269" mass="29709">MASLAEAYAALRERSRAGRPVDFEGLLRRFYLGFLKPGDIAVDVGAFKGTHTMPMAEAIRGQGGLLHAFEANPGMATALRPFLARPGREHVTLHECAVGDSDGEAGYVLALDSPGYSGLQQREYDQPNMRTEHIRVRKVKLDTLLGDLPRLAFIKIDIEGGEFDALRGAEGLVDRLRPAISFEFGHRSYDAYGVNPGEVFDWFAKRRYMIFDIIGNPLLTKERFLRADSIPGLWDFLAVPEDKPPLRRAARAQQLLVDLGEASTPPASG</sequence>
<comment type="caution">
    <text evidence="2">The sequence shown here is derived from an EMBL/GenBank/DDBJ whole genome shotgun (WGS) entry which is preliminary data.</text>
</comment>
<feature type="domain" description="Methyltransferase FkbM" evidence="1">
    <location>
        <begin position="43"/>
        <end position="208"/>
    </location>
</feature>
<dbReference type="PANTHER" id="PTHR34203">
    <property type="entry name" value="METHYLTRANSFERASE, FKBM FAMILY PROTEIN"/>
    <property type="match status" value="1"/>
</dbReference>
<keyword evidence="2" id="KW-0808">Transferase</keyword>
<keyword evidence="3" id="KW-1185">Reference proteome</keyword>
<dbReference type="Pfam" id="PF05050">
    <property type="entry name" value="Methyltransf_21"/>
    <property type="match status" value="1"/>
</dbReference>